<accession>A0ABS5FVL8</accession>
<evidence type="ECO:0000256" key="1">
    <source>
        <dbReference type="SAM" id="MobiDB-lite"/>
    </source>
</evidence>
<dbReference type="RefSeq" id="WP_212495080.1">
    <property type="nucleotide sequence ID" value="NZ_JAFCJH010000063.1"/>
</dbReference>
<feature type="compositionally biased region" description="Basic and acidic residues" evidence="1">
    <location>
        <begin position="258"/>
        <end position="267"/>
    </location>
</feature>
<keyword evidence="2" id="KW-1133">Transmembrane helix</keyword>
<dbReference type="EMBL" id="JAFCJH010000063">
    <property type="protein sequence ID" value="MBR0800837.1"/>
    <property type="molecule type" value="Genomic_DNA"/>
</dbReference>
<gene>
    <name evidence="3" type="ORF">JQ615_36295</name>
</gene>
<dbReference type="Proteomes" id="UP001315278">
    <property type="component" value="Unassembled WGS sequence"/>
</dbReference>
<evidence type="ECO:0000256" key="2">
    <source>
        <dbReference type="SAM" id="Phobius"/>
    </source>
</evidence>
<feature type="transmembrane region" description="Helical" evidence="2">
    <location>
        <begin position="208"/>
        <end position="228"/>
    </location>
</feature>
<protein>
    <submittedName>
        <fullName evidence="3">Uncharacterized protein</fullName>
    </submittedName>
</protein>
<feature type="compositionally biased region" description="Basic and acidic residues" evidence="1">
    <location>
        <begin position="121"/>
        <end position="134"/>
    </location>
</feature>
<sequence length="377" mass="40567">MRLRLEVLNVLAHSPDGRATLDQIARDAGAFAPSPIQTEHLKLLPEIADIDIFASGLVFRNNGWLHITDAGRSLLQSLGGGSFPTDSPTFPGAAFPERDSLDTEAMTDPGVSDRIGSSVIGERHSSAEDRPDEIRSSVAADQDYSVFVAAPDLRSIRQDSGRRPFRQTRFFAVLKAWTTTVADAWKRHREQNNAGLIRKRTAGRMGGAVSAFLSFFAFVACAAAVIALGQTKALKTDIARLNREVGSLSERLEKLERAEKARQETAQREAGQNKPAADPAADTGKAGIEARTDQAALNLSRDEIQIIREYVKPAPASGAPTPAINVGDPISGGTIPLPSSLTEKVPKLLGARFATRNGSIIIVRKDSRQVDAVLPAY</sequence>
<keyword evidence="4" id="KW-1185">Reference proteome</keyword>
<evidence type="ECO:0000313" key="3">
    <source>
        <dbReference type="EMBL" id="MBR0800837.1"/>
    </source>
</evidence>
<proteinExistence type="predicted"/>
<reference evidence="4" key="1">
    <citation type="journal article" date="2021" name="ISME J.">
        <title>Evolutionary origin and ecological implication of a unique nif island in free-living Bradyrhizobium lineages.</title>
        <authorList>
            <person name="Tao J."/>
        </authorList>
    </citation>
    <scope>NUCLEOTIDE SEQUENCE [LARGE SCALE GENOMIC DNA]</scope>
    <source>
        <strain evidence="4">SZCCT0434</strain>
    </source>
</reference>
<comment type="caution">
    <text evidence="3">The sequence shown here is derived from an EMBL/GenBank/DDBJ whole genome shotgun (WGS) entry which is preliminary data.</text>
</comment>
<feature type="region of interest" description="Disordered" evidence="1">
    <location>
        <begin position="111"/>
        <end position="134"/>
    </location>
</feature>
<name>A0ABS5FVL8_9BRAD</name>
<evidence type="ECO:0000313" key="4">
    <source>
        <dbReference type="Proteomes" id="UP001315278"/>
    </source>
</evidence>
<feature type="region of interest" description="Disordered" evidence="1">
    <location>
        <begin position="258"/>
        <end position="284"/>
    </location>
</feature>
<organism evidence="3 4">
    <name type="scientific">Bradyrhizobium jicamae</name>
    <dbReference type="NCBI Taxonomy" id="280332"/>
    <lineage>
        <taxon>Bacteria</taxon>
        <taxon>Pseudomonadati</taxon>
        <taxon>Pseudomonadota</taxon>
        <taxon>Alphaproteobacteria</taxon>
        <taxon>Hyphomicrobiales</taxon>
        <taxon>Nitrobacteraceae</taxon>
        <taxon>Bradyrhizobium</taxon>
    </lineage>
</organism>
<keyword evidence="2" id="KW-0472">Membrane</keyword>
<keyword evidence="2" id="KW-0812">Transmembrane</keyword>